<evidence type="ECO:0000313" key="3">
    <source>
        <dbReference type="EMBL" id="KAL3310125.1"/>
    </source>
</evidence>
<keyword evidence="4" id="KW-1185">Reference proteome</keyword>
<name>A0ABD2PRL8_9PLAT</name>
<gene>
    <name evidence="3" type="ORF">Ciccas_011312</name>
</gene>
<dbReference type="PRINTS" id="PR00838">
    <property type="entry name" value="V5ALLERGEN"/>
</dbReference>
<proteinExistence type="predicted"/>
<comment type="caution">
    <text evidence="3">The sequence shown here is derived from an EMBL/GenBank/DDBJ whole genome shotgun (WGS) entry which is preliminary data.</text>
</comment>
<organism evidence="3 4">
    <name type="scientific">Cichlidogyrus casuarinus</name>
    <dbReference type="NCBI Taxonomy" id="1844966"/>
    <lineage>
        <taxon>Eukaryota</taxon>
        <taxon>Metazoa</taxon>
        <taxon>Spiralia</taxon>
        <taxon>Lophotrochozoa</taxon>
        <taxon>Platyhelminthes</taxon>
        <taxon>Monogenea</taxon>
        <taxon>Monopisthocotylea</taxon>
        <taxon>Dactylogyridea</taxon>
        <taxon>Ancyrocephalidae</taxon>
        <taxon>Cichlidogyrus</taxon>
    </lineage>
</organism>
<keyword evidence="1" id="KW-0732">Signal</keyword>
<reference evidence="3 4" key="1">
    <citation type="submission" date="2024-11" db="EMBL/GenBank/DDBJ databases">
        <title>Adaptive evolution of stress response genes in parasites aligns with host niche diversity.</title>
        <authorList>
            <person name="Hahn C."/>
            <person name="Resl P."/>
        </authorList>
    </citation>
    <scope>NUCLEOTIDE SEQUENCE [LARGE SCALE GENOMIC DNA]</scope>
    <source>
        <strain evidence="3">EGGRZ-B1_66</strain>
        <tissue evidence="3">Body</tissue>
    </source>
</reference>
<accession>A0ABD2PRL8</accession>
<evidence type="ECO:0000259" key="2">
    <source>
        <dbReference type="SMART" id="SM00198"/>
    </source>
</evidence>
<dbReference type="PANTHER" id="PTHR10334">
    <property type="entry name" value="CYSTEINE-RICH SECRETORY PROTEIN-RELATED"/>
    <property type="match status" value="1"/>
</dbReference>
<dbReference type="Gene3D" id="3.40.33.10">
    <property type="entry name" value="CAP"/>
    <property type="match status" value="1"/>
</dbReference>
<dbReference type="InterPro" id="IPR018244">
    <property type="entry name" value="Allrgn_V5/Tpx1_CS"/>
</dbReference>
<dbReference type="Proteomes" id="UP001626550">
    <property type="component" value="Unassembled WGS sequence"/>
</dbReference>
<feature type="signal peptide" evidence="1">
    <location>
        <begin position="1"/>
        <end position="22"/>
    </location>
</feature>
<feature type="domain" description="SCP" evidence="2">
    <location>
        <begin position="28"/>
        <end position="176"/>
    </location>
</feature>
<dbReference type="PROSITE" id="PS01009">
    <property type="entry name" value="CRISP_1"/>
    <property type="match status" value="1"/>
</dbReference>
<dbReference type="InterPro" id="IPR001283">
    <property type="entry name" value="CRISP-related"/>
</dbReference>
<dbReference type="InterPro" id="IPR035940">
    <property type="entry name" value="CAP_sf"/>
</dbReference>
<dbReference type="InterPro" id="IPR002413">
    <property type="entry name" value="V5_allergen-like"/>
</dbReference>
<protein>
    <recommendedName>
        <fullName evidence="2">SCP domain-containing protein</fullName>
    </recommendedName>
</protein>
<dbReference type="SUPFAM" id="SSF55797">
    <property type="entry name" value="PR-1-like"/>
    <property type="match status" value="1"/>
</dbReference>
<dbReference type="AlphaFoldDB" id="A0ABD2PRL8"/>
<dbReference type="Pfam" id="PF00188">
    <property type="entry name" value="CAP"/>
    <property type="match status" value="1"/>
</dbReference>
<dbReference type="EMBL" id="JBJKFK010003219">
    <property type="protein sequence ID" value="KAL3310125.1"/>
    <property type="molecule type" value="Genomic_DNA"/>
</dbReference>
<evidence type="ECO:0000256" key="1">
    <source>
        <dbReference type="SAM" id="SignalP"/>
    </source>
</evidence>
<dbReference type="PRINTS" id="PR00837">
    <property type="entry name" value="V5TPXLIKE"/>
</dbReference>
<evidence type="ECO:0000313" key="4">
    <source>
        <dbReference type="Proteomes" id="UP001626550"/>
    </source>
</evidence>
<feature type="chain" id="PRO_5044790302" description="SCP domain-containing protein" evidence="1">
    <location>
        <begin position="23"/>
        <end position="244"/>
    </location>
</feature>
<dbReference type="SMART" id="SM00198">
    <property type="entry name" value="SCP"/>
    <property type="match status" value="1"/>
</dbReference>
<sequence>MLIRHFFLVSLLLLVKARTGNSNTIADEYKLLFLRLHNELREKVRKGELAGEPAAALMPDLQWDDDLADKAYLLAAQCRVGHDTNTDRRTANFPNVGQNWAGNPSPQEGFAAWFNEYKSYDFANNQCNSICGHYTQLVWADSTHVGCAVADCSNYPSFPYGYSIVCNYGPAGNVLGEKPYFEHGAATNADPNGHSSPIYIGAQQQNSKQPCICPTNMAQSLINQYPQQYGGYNYRPTYSSPWGY</sequence>
<dbReference type="InterPro" id="IPR014044">
    <property type="entry name" value="CAP_dom"/>
</dbReference>